<feature type="compositionally biased region" description="Polar residues" evidence="1">
    <location>
        <begin position="27"/>
        <end position="39"/>
    </location>
</feature>
<keyword evidence="3" id="KW-1185">Reference proteome</keyword>
<accession>A0A164NYM1</accession>
<gene>
    <name evidence="2" type="ORF">SISNIDRAFT_490357</name>
</gene>
<feature type="region of interest" description="Disordered" evidence="1">
    <location>
        <begin position="1"/>
        <end position="82"/>
    </location>
</feature>
<dbReference type="AlphaFoldDB" id="A0A164NYM1"/>
<reference evidence="2 3" key="1">
    <citation type="journal article" date="2016" name="Mol. Biol. Evol.">
        <title>Comparative Genomics of Early-Diverging Mushroom-Forming Fungi Provides Insights into the Origins of Lignocellulose Decay Capabilities.</title>
        <authorList>
            <person name="Nagy L.G."/>
            <person name="Riley R."/>
            <person name="Tritt A."/>
            <person name="Adam C."/>
            <person name="Daum C."/>
            <person name="Floudas D."/>
            <person name="Sun H."/>
            <person name="Yadav J.S."/>
            <person name="Pangilinan J."/>
            <person name="Larsson K.H."/>
            <person name="Matsuura K."/>
            <person name="Barry K."/>
            <person name="Labutti K."/>
            <person name="Kuo R."/>
            <person name="Ohm R.A."/>
            <person name="Bhattacharya S.S."/>
            <person name="Shirouzu T."/>
            <person name="Yoshinaga Y."/>
            <person name="Martin F.M."/>
            <person name="Grigoriev I.V."/>
            <person name="Hibbett D.S."/>
        </authorList>
    </citation>
    <scope>NUCLEOTIDE SEQUENCE [LARGE SCALE GENOMIC DNA]</scope>
    <source>
        <strain evidence="2 3">HHB9708</strain>
    </source>
</reference>
<evidence type="ECO:0000313" key="3">
    <source>
        <dbReference type="Proteomes" id="UP000076722"/>
    </source>
</evidence>
<sequence length="360" mass="40900">MSNQLGPLWSLATSQRHQNPQTPTPHDPTQATPATSTPDGFNIGEQDQPISLFTQSQRGLPRGPLARRSPTPDSPPPYGPAERHYIYYEEQDLFHMRAGDQLFRFPVNWITDISEPLKLLANVNPENSKEGKSDRYPIFLPDAPEEWAAYLSWRTRTNPPDTTEQWRHLLNISHKYCMEEPKADAILALEKIGDFPLSTKLQLCSQYRITSWFLPTLSAFLAIPNKDYTPEDFINLGEKMHGIIQLKGALDYFYKELLSNTFEVLHLCDTSEEEDCQADWNAFFNEIIALMCHPDQPIRGIEAEKVLQAKTEDCRLCFRMGRDSIVDKGILVQDREILIAGVGAIAESFGFAAAEFPDIE</sequence>
<feature type="compositionally biased region" description="Polar residues" evidence="1">
    <location>
        <begin position="1"/>
        <end position="21"/>
    </location>
</feature>
<dbReference type="OrthoDB" id="2367075at2759"/>
<evidence type="ECO:0008006" key="4">
    <source>
        <dbReference type="Google" id="ProtNLM"/>
    </source>
</evidence>
<evidence type="ECO:0000256" key="1">
    <source>
        <dbReference type="SAM" id="MobiDB-lite"/>
    </source>
</evidence>
<organism evidence="2 3">
    <name type="scientific">Sistotremastrum niveocremeum HHB9708</name>
    <dbReference type="NCBI Taxonomy" id="1314777"/>
    <lineage>
        <taxon>Eukaryota</taxon>
        <taxon>Fungi</taxon>
        <taxon>Dikarya</taxon>
        <taxon>Basidiomycota</taxon>
        <taxon>Agaricomycotina</taxon>
        <taxon>Agaricomycetes</taxon>
        <taxon>Sistotremastrales</taxon>
        <taxon>Sistotremastraceae</taxon>
        <taxon>Sertulicium</taxon>
        <taxon>Sertulicium niveocremeum</taxon>
    </lineage>
</organism>
<dbReference type="EMBL" id="KV419439">
    <property type="protein sequence ID" value="KZS88174.1"/>
    <property type="molecule type" value="Genomic_DNA"/>
</dbReference>
<feature type="compositionally biased region" description="Polar residues" evidence="1">
    <location>
        <begin position="48"/>
        <end position="58"/>
    </location>
</feature>
<dbReference type="Proteomes" id="UP000076722">
    <property type="component" value="Unassembled WGS sequence"/>
</dbReference>
<name>A0A164NYM1_9AGAM</name>
<evidence type="ECO:0000313" key="2">
    <source>
        <dbReference type="EMBL" id="KZS88174.1"/>
    </source>
</evidence>
<proteinExistence type="predicted"/>
<protein>
    <recommendedName>
        <fullName evidence="4">BTB domain-containing protein</fullName>
    </recommendedName>
</protein>